<evidence type="ECO:0000313" key="2">
    <source>
        <dbReference type="Proteomes" id="UP001500567"/>
    </source>
</evidence>
<proteinExistence type="predicted"/>
<dbReference type="SUPFAM" id="SSF110296">
    <property type="entry name" value="Oligoxyloglucan reducing end-specific cellobiohydrolase"/>
    <property type="match status" value="1"/>
</dbReference>
<comment type="caution">
    <text evidence="1">The sequence shown here is derived from an EMBL/GenBank/DDBJ whole genome shotgun (WGS) entry which is preliminary data.</text>
</comment>
<organism evidence="1 2">
    <name type="scientific">Hymenobacter fastidiosus</name>
    <dbReference type="NCBI Taxonomy" id="486264"/>
    <lineage>
        <taxon>Bacteria</taxon>
        <taxon>Pseudomonadati</taxon>
        <taxon>Bacteroidota</taxon>
        <taxon>Cytophagia</taxon>
        <taxon>Cytophagales</taxon>
        <taxon>Hymenobacteraceae</taxon>
        <taxon>Hymenobacter</taxon>
    </lineage>
</organism>
<gene>
    <name evidence="1" type="ORF">GCM10022408_04830</name>
</gene>
<keyword evidence="2" id="KW-1185">Reference proteome</keyword>
<evidence type="ECO:0008006" key="3">
    <source>
        <dbReference type="Google" id="ProtNLM"/>
    </source>
</evidence>
<protein>
    <recommendedName>
        <fullName evidence="3">T9SS type A sorting domain-containing protein</fullName>
    </recommendedName>
</protein>
<dbReference type="Proteomes" id="UP001500567">
    <property type="component" value="Unassembled WGS sequence"/>
</dbReference>
<sequence>MDAPEHNQPLDAAELLLPADAHRQLVQESAQGATVNLFTRTADGGATWSFNPVNGAANCQAASVHALDVNTAFVAQFGAAGGGEIVKTVNGGTRWTKSTTISRFAAPVGFANWVYFFDANNGVTLGDPNGGSFEVYTTSNGGGTRMHVAASNLPAPLSAGEFGLVGSYCAIGNTIWAGTIHLQNPADQTTGIPVRVLKSTDRGLTWTASAPTPLLGSISKEKAGLYTLELRTESGVVRQKLIGQ</sequence>
<evidence type="ECO:0000313" key="1">
    <source>
        <dbReference type="EMBL" id="GAA3997194.1"/>
    </source>
</evidence>
<name>A0ABP7RGR0_9BACT</name>
<reference evidence="2" key="1">
    <citation type="journal article" date="2019" name="Int. J. Syst. Evol. Microbiol.">
        <title>The Global Catalogue of Microorganisms (GCM) 10K type strain sequencing project: providing services to taxonomists for standard genome sequencing and annotation.</title>
        <authorList>
            <consortium name="The Broad Institute Genomics Platform"/>
            <consortium name="The Broad Institute Genome Sequencing Center for Infectious Disease"/>
            <person name="Wu L."/>
            <person name="Ma J."/>
        </authorList>
    </citation>
    <scope>NUCLEOTIDE SEQUENCE [LARGE SCALE GENOMIC DNA]</scope>
    <source>
        <strain evidence="2">JCM 17224</strain>
    </source>
</reference>
<dbReference type="RefSeq" id="WP_345070742.1">
    <property type="nucleotide sequence ID" value="NZ_BAABDJ010000002.1"/>
</dbReference>
<dbReference type="InterPro" id="IPR015943">
    <property type="entry name" value="WD40/YVTN_repeat-like_dom_sf"/>
</dbReference>
<dbReference type="Gene3D" id="2.130.10.10">
    <property type="entry name" value="YVTN repeat-like/Quinoprotein amine dehydrogenase"/>
    <property type="match status" value="1"/>
</dbReference>
<dbReference type="EMBL" id="BAABDJ010000002">
    <property type="protein sequence ID" value="GAA3997194.1"/>
    <property type="molecule type" value="Genomic_DNA"/>
</dbReference>
<accession>A0ABP7RGR0</accession>